<dbReference type="Gene3D" id="3.10.100.10">
    <property type="entry name" value="Mannose-Binding Protein A, subunit A"/>
    <property type="match status" value="1"/>
</dbReference>
<dbReference type="InterPro" id="IPR050801">
    <property type="entry name" value="Ca-Dep_Lectins_ImmuneDev"/>
</dbReference>
<feature type="domain" description="Apple" evidence="3">
    <location>
        <begin position="39"/>
        <end position="124"/>
    </location>
</feature>
<dbReference type="SMART" id="SM00034">
    <property type="entry name" value="CLECT"/>
    <property type="match status" value="1"/>
</dbReference>
<dbReference type="PANTHER" id="PTHR22801:SF63">
    <property type="entry name" value="C-TYPE LECTIN DOMAIN-CONTAINING PROTEIN"/>
    <property type="match status" value="1"/>
</dbReference>
<dbReference type="InterPro" id="IPR003609">
    <property type="entry name" value="Pan_app"/>
</dbReference>
<accession>A0A8S3SXS8</accession>
<organism evidence="4 5">
    <name type="scientific">Mytilus edulis</name>
    <name type="common">Blue mussel</name>
    <dbReference type="NCBI Taxonomy" id="6550"/>
    <lineage>
        <taxon>Eukaryota</taxon>
        <taxon>Metazoa</taxon>
        <taxon>Spiralia</taxon>
        <taxon>Lophotrochozoa</taxon>
        <taxon>Mollusca</taxon>
        <taxon>Bivalvia</taxon>
        <taxon>Autobranchia</taxon>
        <taxon>Pteriomorphia</taxon>
        <taxon>Mytilida</taxon>
        <taxon>Mytiloidea</taxon>
        <taxon>Mytilidae</taxon>
        <taxon>Mytilinae</taxon>
        <taxon>Mytilus</taxon>
    </lineage>
</organism>
<dbReference type="Proteomes" id="UP000683360">
    <property type="component" value="Unassembled WGS sequence"/>
</dbReference>
<comment type="caution">
    <text evidence="4">The sequence shown here is derived from an EMBL/GenBank/DDBJ whole genome shotgun (WGS) entry which is preliminary data.</text>
</comment>
<reference evidence="4" key="1">
    <citation type="submission" date="2021-03" db="EMBL/GenBank/DDBJ databases">
        <authorList>
            <person name="Bekaert M."/>
        </authorList>
    </citation>
    <scope>NUCLEOTIDE SEQUENCE</scope>
</reference>
<gene>
    <name evidence="4" type="ORF">MEDL_38974</name>
</gene>
<dbReference type="SUPFAM" id="SSF57414">
    <property type="entry name" value="Hairpin loop containing domain-like"/>
    <property type="match status" value="1"/>
</dbReference>
<evidence type="ECO:0000259" key="3">
    <source>
        <dbReference type="PROSITE" id="PS50948"/>
    </source>
</evidence>
<protein>
    <recommendedName>
        <fullName evidence="6">C-type lectin domain-containing protein</fullName>
    </recommendedName>
</protein>
<evidence type="ECO:0000313" key="4">
    <source>
        <dbReference type="EMBL" id="CAG2225901.1"/>
    </source>
</evidence>
<dbReference type="PROSITE" id="PS50948">
    <property type="entry name" value="PAN"/>
    <property type="match status" value="1"/>
</dbReference>
<dbReference type="Gene3D" id="3.50.4.10">
    <property type="entry name" value="Hepatocyte Growth Factor"/>
    <property type="match status" value="1"/>
</dbReference>
<dbReference type="OrthoDB" id="2142683at2759"/>
<sequence length="256" mass="29710">MRQCIKTLALQYRRSRRFDTTMKVCFLLLTLNHIHFMFCLQKTARGYKYQSINNAAVQSLIIQEKSQVVATYCMQLCLSSEHCLGFLYRKATETCQLSSFDHKTADALGPVNPEWMYYEVFKGCHSSNCRSDYTLIAEACLCLRVNNRQYYDTAKQSCTIDGAQLLRIDSPLKQTYLQQYLITTIDSTKQRLYIQGEKIENTWTFTDGTPMEYFNWALGQPNNKVGESYLFLSPSVQYKWEDGGKGKYSFICEILL</sequence>
<dbReference type="Pfam" id="PF00059">
    <property type="entry name" value="Lectin_C"/>
    <property type="match status" value="1"/>
</dbReference>
<evidence type="ECO:0000313" key="5">
    <source>
        <dbReference type="Proteomes" id="UP000683360"/>
    </source>
</evidence>
<dbReference type="EMBL" id="CAJPWZ010001862">
    <property type="protein sequence ID" value="CAG2225901.1"/>
    <property type="molecule type" value="Genomic_DNA"/>
</dbReference>
<keyword evidence="1" id="KW-1133">Transmembrane helix</keyword>
<dbReference type="PROSITE" id="PS50041">
    <property type="entry name" value="C_TYPE_LECTIN_2"/>
    <property type="match status" value="1"/>
</dbReference>
<keyword evidence="5" id="KW-1185">Reference proteome</keyword>
<evidence type="ECO:0008006" key="6">
    <source>
        <dbReference type="Google" id="ProtNLM"/>
    </source>
</evidence>
<dbReference type="CDD" id="cd00037">
    <property type="entry name" value="CLECT"/>
    <property type="match status" value="1"/>
</dbReference>
<keyword evidence="1" id="KW-0812">Transmembrane</keyword>
<feature type="domain" description="C-type lectin" evidence="2">
    <location>
        <begin position="136"/>
        <end position="242"/>
    </location>
</feature>
<dbReference type="InterPro" id="IPR001304">
    <property type="entry name" value="C-type_lectin-like"/>
</dbReference>
<keyword evidence="1" id="KW-0472">Membrane</keyword>
<dbReference type="InterPro" id="IPR016187">
    <property type="entry name" value="CTDL_fold"/>
</dbReference>
<dbReference type="SUPFAM" id="SSF56436">
    <property type="entry name" value="C-type lectin-like"/>
    <property type="match status" value="1"/>
</dbReference>
<dbReference type="InterPro" id="IPR016186">
    <property type="entry name" value="C-type_lectin-like/link_sf"/>
</dbReference>
<dbReference type="Pfam" id="PF00024">
    <property type="entry name" value="PAN_1"/>
    <property type="match status" value="1"/>
</dbReference>
<feature type="transmembrane region" description="Helical" evidence="1">
    <location>
        <begin position="21"/>
        <end position="38"/>
    </location>
</feature>
<dbReference type="AlphaFoldDB" id="A0A8S3SXS8"/>
<proteinExistence type="predicted"/>
<evidence type="ECO:0000259" key="2">
    <source>
        <dbReference type="PROSITE" id="PS50041"/>
    </source>
</evidence>
<dbReference type="PANTHER" id="PTHR22801">
    <property type="entry name" value="LITHOSTATHINE"/>
    <property type="match status" value="1"/>
</dbReference>
<name>A0A8S3SXS8_MYTED</name>
<evidence type="ECO:0000256" key="1">
    <source>
        <dbReference type="SAM" id="Phobius"/>
    </source>
</evidence>